<evidence type="ECO:0000256" key="1">
    <source>
        <dbReference type="ARBA" id="ARBA00004123"/>
    </source>
</evidence>
<dbReference type="GeneTree" id="ENSGT00940000167611"/>
<protein>
    <recommendedName>
        <fullName evidence="7">Cyclin-dependent kinase inhibitor domain-containing protein</fullName>
    </recommendedName>
</protein>
<evidence type="ECO:0000313" key="8">
    <source>
        <dbReference type="Ensembl" id="ENSKMAP00000004056.1"/>
    </source>
</evidence>
<sequence length="156" mass="17751">MMSIRRRDSVCRSLFGPMDHDQLRRDLELKLQEMSEQDSRRWNFNFQSDTPLSGKFEWEEMSAERAALTCQDCAQTDSAASSPKTQDERTRGKEERLIGTDQENCSGVSNAPRGPAEGTPVRRKRPKPAGLPRTDARITGKAASPRVCYFLLEWMP</sequence>
<feature type="domain" description="Cyclin-dependent kinase inhibitor" evidence="7">
    <location>
        <begin position="13"/>
        <end position="60"/>
    </location>
</feature>
<dbReference type="PANTHER" id="PTHR10265:SF44">
    <property type="entry name" value="CYCLIN-DEPENDENT KINASE INHIBITOR 1C"/>
    <property type="match status" value="1"/>
</dbReference>
<evidence type="ECO:0000256" key="4">
    <source>
        <dbReference type="ARBA" id="ARBA00023242"/>
    </source>
</evidence>
<organism evidence="8 9">
    <name type="scientific">Kryptolebias marmoratus</name>
    <name type="common">Mangrove killifish</name>
    <name type="synonym">Rivulus marmoratus</name>
    <dbReference type="NCBI Taxonomy" id="37003"/>
    <lineage>
        <taxon>Eukaryota</taxon>
        <taxon>Metazoa</taxon>
        <taxon>Chordata</taxon>
        <taxon>Craniata</taxon>
        <taxon>Vertebrata</taxon>
        <taxon>Euteleostomi</taxon>
        <taxon>Actinopterygii</taxon>
        <taxon>Neopterygii</taxon>
        <taxon>Teleostei</taxon>
        <taxon>Neoteleostei</taxon>
        <taxon>Acanthomorphata</taxon>
        <taxon>Ovalentaria</taxon>
        <taxon>Atherinomorphae</taxon>
        <taxon>Cyprinodontiformes</taxon>
        <taxon>Rivulidae</taxon>
        <taxon>Kryptolebias</taxon>
    </lineage>
</organism>
<feature type="compositionally biased region" description="Basic and acidic residues" evidence="6">
    <location>
        <begin position="85"/>
        <end position="98"/>
    </location>
</feature>
<dbReference type="PANTHER" id="PTHR10265">
    <property type="entry name" value="CYCLIN-DEPENDENT KINASE INHIBITOR 1"/>
    <property type="match status" value="1"/>
</dbReference>
<dbReference type="GO" id="GO:0004861">
    <property type="term" value="F:cyclin-dependent protein serine/threonine kinase inhibitor activity"/>
    <property type="evidence" value="ECO:0007669"/>
    <property type="project" value="InterPro"/>
</dbReference>
<evidence type="ECO:0000256" key="2">
    <source>
        <dbReference type="ARBA" id="ARBA00006726"/>
    </source>
</evidence>
<evidence type="ECO:0000259" key="7">
    <source>
        <dbReference type="Pfam" id="PF02234"/>
    </source>
</evidence>
<dbReference type="Gene3D" id="4.10.365.10">
    <property type="entry name" value="p27"/>
    <property type="match status" value="1"/>
</dbReference>
<comment type="similarity">
    <text evidence="2">Belongs to the CDI family.</text>
</comment>
<evidence type="ECO:0000256" key="5">
    <source>
        <dbReference type="ARBA" id="ARBA00023306"/>
    </source>
</evidence>
<keyword evidence="3" id="KW-0649">Protein kinase inhibitor</keyword>
<proteinExistence type="inferred from homology"/>
<dbReference type="AlphaFoldDB" id="A0A3Q2ZK93"/>
<dbReference type="GO" id="GO:0005634">
    <property type="term" value="C:nucleus"/>
    <property type="evidence" value="ECO:0007669"/>
    <property type="project" value="UniProtKB-SubCell"/>
</dbReference>
<keyword evidence="9" id="KW-1185">Reference proteome</keyword>
<evidence type="ECO:0000313" key="9">
    <source>
        <dbReference type="Proteomes" id="UP000264800"/>
    </source>
</evidence>
<feature type="region of interest" description="Disordered" evidence="6">
    <location>
        <begin position="72"/>
        <end position="138"/>
    </location>
</feature>
<name>A0A3Q2ZK93_KRYMA</name>
<feature type="compositionally biased region" description="Polar residues" evidence="6">
    <location>
        <begin position="72"/>
        <end position="84"/>
    </location>
</feature>
<dbReference type="InterPro" id="IPR044898">
    <property type="entry name" value="CDI_dom_sf"/>
</dbReference>
<dbReference type="InterPro" id="IPR003175">
    <property type="entry name" value="CDI_dom"/>
</dbReference>
<dbReference type="GO" id="GO:0045930">
    <property type="term" value="P:negative regulation of mitotic cell cycle"/>
    <property type="evidence" value="ECO:0007669"/>
    <property type="project" value="TreeGrafter"/>
</dbReference>
<evidence type="ECO:0000256" key="6">
    <source>
        <dbReference type="SAM" id="MobiDB-lite"/>
    </source>
</evidence>
<keyword evidence="5" id="KW-0131">Cell cycle</keyword>
<comment type="subcellular location">
    <subcellularLocation>
        <location evidence="1">Nucleus</location>
    </subcellularLocation>
</comment>
<reference evidence="8" key="1">
    <citation type="submission" date="2025-08" db="UniProtKB">
        <authorList>
            <consortium name="Ensembl"/>
        </authorList>
    </citation>
    <scope>IDENTIFICATION</scope>
</reference>
<accession>A0A3Q2ZK93</accession>
<dbReference type="Proteomes" id="UP000264800">
    <property type="component" value="Unplaced"/>
</dbReference>
<dbReference type="OMA" id="FECETPL"/>
<evidence type="ECO:0000256" key="3">
    <source>
        <dbReference type="ARBA" id="ARBA00023013"/>
    </source>
</evidence>
<keyword evidence="4" id="KW-0539">Nucleus</keyword>
<reference evidence="8" key="2">
    <citation type="submission" date="2025-09" db="UniProtKB">
        <authorList>
            <consortium name="Ensembl"/>
        </authorList>
    </citation>
    <scope>IDENTIFICATION</scope>
</reference>
<dbReference type="STRING" id="37003.ENSKMAP00000004056"/>
<dbReference type="Ensembl" id="ENSKMAT00000004134.1">
    <property type="protein sequence ID" value="ENSKMAP00000004056.1"/>
    <property type="gene ID" value="ENSKMAG00000003094.1"/>
</dbReference>
<dbReference type="Pfam" id="PF02234">
    <property type="entry name" value="CDI"/>
    <property type="match status" value="1"/>
</dbReference>